<evidence type="ECO:0000313" key="1">
    <source>
        <dbReference type="EMBL" id="QZE15361.1"/>
    </source>
</evidence>
<sequence>MENNIKNLNIYLRNIILELRYDPNPIILDLRGQLINRLISDKKFKGYIWSLTDKGIVLNDKESKDESLYTIIVEIDRLSYISRTVASSEDHFNRFKKILELIFQSIDNVKLRRIGCRVQGVYKVLSKDYSKIFNSFKDQFKTNLFLNDFPSKDLKLLIEYENGRYETGPIGKNDSFVRTNFPNNTNSSLVGIAIDTDNYVIFDDFEVDKNKIESNTKRIYDLSLTVEKTLYERMKEF</sequence>
<keyword evidence="2" id="KW-1185">Reference proteome</keyword>
<protein>
    <submittedName>
        <fullName evidence="1">Uncharacterized protein</fullName>
    </submittedName>
</protein>
<evidence type="ECO:0000313" key="2">
    <source>
        <dbReference type="Proteomes" id="UP000826212"/>
    </source>
</evidence>
<name>A0AC61NM36_9BACT</name>
<reference evidence="1" key="1">
    <citation type="submission" date="2021-08" db="EMBL/GenBank/DDBJ databases">
        <title>Novel anaerobic bacterium isolated from sea squirt in East Sea, Republic of Korea.</title>
        <authorList>
            <person name="Nguyen T.H."/>
            <person name="Li Z."/>
            <person name="Lee Y.-J."/>
            <person name="Ko J."/>
            <person name="Kim S.-G."/>
        </authorList>
    </citation>
    <scope>NUCLEOTIDE SEQUENCE</scope>
    <source>
        <strain evidence="1">KCTC 25031</strain>
    </source>
</reference>
<dbReference type="Proteomes" id="UP000826212">
    <property type="component" value="Chromosome"/>
</dbReference>
<gene>
    <name evidence="1" type="ORF">K4L44_05880</name>
</gene>
<organism evidence="1 2">
    <name type="scientific">Halosquirtibacter laminarini</name>
    <dbReference type="NCBI Taxonomy" id="3374600"/>
    <lineage>
        <taxon>Bacteria</taxon>
        <taxon>Pseudomonadati</taxon>
        <taxon>Bacteroidota</taxon>
        <taxon>Bacteroidia</taxon>
        <taxon>Marinilabiliales</taxon>
        <taxon>Prolixibacteraceae</taxon>
        <taxon>Halosquirtibacter</taxon>
    </lineage>
</organism>
<dbReference type="EMBL" id="CP081303">
    <property type="protein sequence ID" value="QZE15361.1"/>
    <property type="molecule type" value="Genomic_DNA"/>
</dbReference>
<accession>A0AC61NM36</accession>
<proteinExistence type="predicted"/>